<sequence>MDVAQETLPSSPIALTPVVAIEPAVPALPPKKRSRATKRKLEPRCLFDDTETRDAKENQPLVVVVPEADVTVATEGAVEAEGAVESLGKHMQSVVEMNPYYYKSSDYRKPKVYMDHLRGYGVMYVYKTVFCIEEPAESPFTLIHNMVYPNGLYFALIVCIMDDIVNEVRDIIIPGSLKPYGNKDMNIDIVYKCICDMEVCSLLGSALCMENENTNRLPYPGQRIYLKVTVQNVKYDRLTEKIIFV</sequence>
<gene>
    <name evidence="1" type="ORF">V9T40_007010</name>
</gene>
<comment type="caution">
    <text evidence="1">The sequence shown here is derived from an EMBL/GenBank/DDBJ whole genome shotgun (WGS) entry which is preliminary data.</text>
</comment>
<proteinExistence type="predicted"/>
<keyword evidence="2" id="KW-1185">Reference proteome</keyword>
<dbReference type="EMBL" id="JBBCAQ010000002">
    <property type="protein sequence ID" value="KAK7605152.1"/>
    <property type="molecule type" value="Genomic_DNA"/>
</dbReference>
<organism evidence="1 2">
    <name type="scientific">Parthenolecanium corni</name>
    <dbReference type="NCBI Taxonomy" id="536013"/>
    <lineage>
        <taxon>Eukaryota</taxon>
        <taxon>Metazoa</taxon>
        <taxon>Ecdysozoa</taxon>
        <taxon>Arthropoda</taxon>
        <taxon>Hexapoda</taxon>
        <taxon>Insecta</taxon>
        <taxon>Pterygota</taxon>
        <taxon>Neoptera</taxon>
        <taxon>Paraneoptera</taxon>
        <taxon>Hemiptera</taxon>
        <taxon>Sternorrhyncha</taxon>
        <taxon>Coccoidea</taxon>
        <taxon>Coccidae</taxon>
        <taxon>Parthenolecanium</taxon>
    </lineage>
</organism>
<reference evidence="1 2" key="1">
    <citation type="submission" date="2024-03" db="EMBL/GenBank/DDBJ databases">
        <title>Adaptation during the transition from Ophiocordyceps entomopathogen to insect associate is accompanied by gene loss and intensified selection.</title>
        <authorList>
            <person name="Ward C.M."/>
            <person name="Onetto C.A."/>
            <person name="Borneman A.R."/>
        </authorList>
    </citation>
    <scope>NUCLEOTIDE SEQUENCE [LARGE SCALE GENOMIC DNA]</scope>
    <source>
        <strain evidence="1">AWRI1</strain>
        <tissue evidence="1">Single Adult Female</tissue>
    </source>
</reference>
<accession>A0AAN9TUI2</accession>
<protein>
    <submittedName>
        <fullName evidence="1">Uncharacterized protein</fullName>
    </submittedName>
</protein>
<name>A0AAN9TUI2_9HEMI</name>
<dbReference type="AlphaFoldDB" id="A0AAN9TUI2"/>
<evidence type="ECO:0000313" key="1">
    <source>
        <dbReference type="EMBL" id="KAK7605152.1"/>
    </source>
</evidence>
<dbReference type="Proteomes" id="UP001367676">
    <property type="component" value="Unassembled WGS sequence"/>
</dbReference>
<evidence type="ECO:0000313" key="2">
    <source>
        <dbReference type="Proteomes" id="UP001367676"/>
    </source>
</evidence>